<feature type="compositionally biased region" description="Acidic residues" evidence="4">
    <location>
        <begin position="18"/>
        <end position="29"/>
    </location>
</feature>
<feature type="region of interest" description="Disordered" evidence="4">
    <location>
        <begin position="1"/>
        <end position="32"/>
    </location>
</feature>
<evidence type="ECO:0000256" key="3">
    <source>
        <dbReference type="ARBA" id="ARBA00022553"/>
    </source>
</evidence>
<accession>A0A922HYA5</accession>
<dbReference type="Proteomes" id="UP000790347">
    <property type="component" value="Unassembled WGS sequence"/>
</dbReference>
<dbReference type="Gene3D" id="1.10.510.10">
    <property type="entry name" value="Transferase(Phosphotransferase) domain 1"/>
    <property type="match status" value="1"/>
</dbReference>
<dbReference type="InterPro" id="IPR011009">
    <property type="entry name" value="Kinase-like_dom_sf"/>
</dbReference>
<evidence type="ECO:0000313" key="7">
    <source>
        <dbReference type="EMBL" id="KAH9516908.1"/>
    </source>
</evidence>
<feature type="compositionally biased region" description="Polar residues" evidence="4">
    <location>
        <begin position="602"/>
        <end position="614"/>
    </location>
</feature>
<proteinExistence type="predicted"/>
<comment type="subcellular location">
    <subcellularLocation>
        <location evidence="1">Cytoplasm</location>
    </subcellularLocation>
</comment>
<dbReference type="GO" id="GO:0004672">
    <property type="term" value="F:protein kinase activity"/>
    <property type="evidence" value="ECO:0007669"/>
    <property type="project" value="InterPro"/>
</dbReference>
<organism evidence="8 9">
    <name type="scientific">Dermatophagoides farinae</name>
    <name type="common">American house dust mite</name>
    <dbReference type="NCBI Taxonomy" id="6954"/>
    <lineage>
        <taxon>Eukaryota</taxon>
        <taxon>Metazoa</taxon>
        <taxon>Ecdysozoa</taxon>
        <taxon>Arthropoda</taxon>
        <taxon>Chelicerata</taxon>
        <taxon>Arachnida</taxon>
        <taxon>Acari</taxon>
        <taxon>Acariformes</taxon>
        <taxon>Sarcoptiformes</taxon>
        <taxon>Astigmata</taxon>
        <taxon>Psoroptidia</taxon>
        <taxon>Analgoidea</taxon>
        <taxon>Pyroglyphidae</taxon>
        <taxon>Dermatophagoidinae</taxon>
        <taxon>Dermatophagoides</taxon>
    </lineage>
</organism>
<keyword evidence="3" id="KW-0597">Phosphoprotein</keyword>
<evidence type="ECO:0000313" key="9">
    <source>
        <dbReference type="Proteomes" id="UP000790347"/>
    </source>
</evidence>
<dbReference type="GO" id="GO:0005737">
    <property type="term" value="C:cytoplasm"/>
    <property type="evidence" value="ECO:0007669"/>
    <property type="project" value="UniProtKB-SubCell"/>
</dbReference>
<reference evidence="8" key="4">
    <citation type="journal article" date="2022" name="Res Sq">
        <title>Comparative Genomics Reveals Insights into the Divergent Evolution of Astigmatic Mites and Household Pest Adaptations.</title>
        <authorList>
            <person name="Xiong Q."/>
            <person name="Wan A.T.-Y."/>
            <person name="Liu X.-Y."/>
            <person name="Fung C.S.-H."/>
            <person name="Xiao X."/>
            <person name="Malainual N."/>
            <person name="Hou J."/>
            <person name="Wang L."/>
            <person name="Wang M."/>
            <person name="Yang K."/>
            <person name="Cui Y."/>
            <person name="Leung E."/>
            <person name="Nong W."/>
            <person name="Shin S.-K."/>
            <person name="Au S."/>
            <person name="Jeong K.Y."/>
            <person name="Chew F.T."/>
            <person name="Hui J."/>
            <person name="Leung T.F."/>
            <person name="Tungtrongchitr A."/>
            <person name="Zhong N."/>
            <person name="Liu Z."/>
            <person name="Tsui S."/>
        </authorList>
    </citation>
    <scope>NUCLEOTIDE SEQUENCE</scope>
    <source>
        <strain evidence="8">Derf</strain>
        <tissue evidence="8">Whole organism</tissue>
    </source>
</reference>
<dbReference type="EMBL" id="ASGP02000003">
    <property type="protein sequence ID" value="KAH9516908.1"/>
    <property type="molecule type" value="Genomic_DNA"/>
</dbReference>
<dbReference type="AlphaFoldDB" id="A0A922HYA5"/>
<keyword evidence="9" id="KW-1185">Reference proteome</keyword>
<comment type="caution">
    <text evidence="8">The sequence shown here is derived from an EMBL/GenBank/DDBJ whole genome shotgun (WGS) entry which is preliminary data.</text>
</comment>
<dbReference type="EMBL" id="SDOV01000001">
    <property type="protein sequence ID" value="KAH7646449.1"/>
    <property type="molecule type" value="Genomic_DNA"/>
</dbReference>
<feature type="domain" description="Protein kinase" evidence="5">
    <location>
        <begin position="40"/>
        <end position="304"/>
    </location>
</feature>
<dbReference type="PROSITE" id="PS50011">
    <property type="entry name" value="PROTEIN_KINASE_DOM"/>
    <property type="match status" value="1"/>
</dbReference>
<evidence type="ECO:0000313" key="6">
    <source>
        <dbReference type="EMBL" id="KAH7646449.1"/>
    </source>
</evidence>
<dbReference type="OrthoDB" id="1034557at2759"/>
<feature type="compositionally biased region" description="Polar residues" evidence="4">
    <location>
        <begin position="630"/>
        <end position="650"/>
    </location>
</feature>
<dbReference type="Pfam" id="PF00069">
    <property type="entry name" value="Pkinase"/>
    <property type="match status" value="1"/>
</dbReference>
<dbReference type="EMBL" id="ASGP02000003">
    <property type="protein sequence ID" value="KAH9516909.1"/>
    <property type="molecule type" value="Genomic_DNA"/>
</dbReference>
<evidence type="ECO:0000259" key="5">
    <source>
        <dbReference type="PROSITE" id="PS50011"/>
    </source>
</evidence>
<dbReference type="Gene3D" id="3.30.200.20">
    <property type="entry name" value="Phosphorylase Kinase, domain 1"/>
    <property type="match status" value="1"/>
</dbReference>
<evidence type="ECO:0000256" key="2">
    <source>
        <dbReference type="ARBA" id="ARBA00022490"/>
    </source>
</evidence>
<sequence>MEIKHTDKDLKTSQSAVEDSEEEENEILEESPCGRWHKRREEVEQNNIPGIDATYLAMDTEEGVEVVWNEVRFSERKFFRAKEETISEVFDRLIQLEHPNIVKLHKYWIHKDTDVPKVVFITEYMSSGSLRHYFEKTKRHDIKISLQVWRRWCTQTLSALCYLHSSQPSIVHGNINCDTIFISYNGLIKIGAIAPDAIHRHVKTVRADAKSNLHFIAPELGNVQDFPVLSPSVDIYSFGMCALEMAALEIPSDNDSPHHITEDIIHKTIESLDNAPQRDFIQQCLRKDPVLRPTARDLLFHPIIFEVPTLRLFCAHSILNNPSLQPEQLTEEAISRFLCLQNQNDRIVAEIRRVEQPSILFKQSDFPNRELEKLLDEVKNGAYPLTAVMPTTRSPLVCRQRTISPEVIDEAHKLINTPDNPYDEETRRIVYINCSIQPMASDPTCYDIKIVIKLDDKINRQLTCEISKDQLIPPTISQELVYYGFINKDDKENVAQILLEAMTERNISNDANHMAFREKSLQLQNKNHASIINNSIKHDSSNLLPQTTANSPAQIFVIQQQPDVCQQNSMAQNTNNEKCDLLADRFVMVETNVSRPVELVSNNNHHSNEMSQQNVDDHELSSKPFIDQHPSFSQNHFQPSLGQQTNDPNINTATTSTTPMTNVSTAAEFITNVNQKIPSTVATAHLHHQNLLYGTASSSDSNV</sequence>
<dbReference type="InterPro" id="IPR000719">
    <property type="entry name" value="Prot_kinase_dom"/>
</dbReference>
<reference evidence="6" key="3">
    <citation type="journal article" date="2021" name="World Allergy Organ. J.">
        <title>Chromosome-level assembly of Dermatophagoides farinae genome and transcriptome reveals two novel allergens Der f 37 and Der f 39.</title>
        <authorList>
            <person name="Chen J."/>
            <person name="Cai Z."/>
            <person name="Fan D."/>
            <person name="Hu J."/>
            <person name="Hou Y."/>
            <person name="He Y."/>
            <person name="Zhang Z."/>
            <person name="Zhao Z."/>
            <person name="Gao P."/>
            <person name="Hu W."/>
            <person name="Sun J."/>
            <person name="Li J."/>
            <person name="Ji K."/>
        </authorList>
    </citation>
    <scope>NUCLEOTIDE SEQUENCE</scope>
    <source>
        <strain evidence="6">JKM2019</strain>
    </source>
</reference>
<evidence type="ECO:0000313" key="8">
    <source>
        <dbReference type="EMBL" id="KAH9516909.1"/>
    </source>
</evidence>
<name>A0A922HYA5_DERFA</name>
<feature type="region of interest" description="Disordered" evidence="4">
    <location>
        <begin position="602"/>
        <end position="658"/>
    </location>
</feature>
<feature type="compositionally biased region" description="Basic and acidic residues" evidence="4">
    <location>
        <begin position="1"/>
        <end position="11"/>
    </location>
</feature>
<dbReference type="PANTHER" id="PTHR13902">
    <property type="entry name" value="SERINE/THREONINE-PROTEIN KINASE WNK WITH NO LYSINE -RELATED"/>
    <property type="match status" value="1"/>
</dbReference>
<evidence type="ECO:0000256" key="4">
    <source>
        <dbReference type="SAM" id="MobiDB-lite"/>
    </source>
</evidence>
<dbReference type="InterPro" id="IPR050588">
    <property type="entry name" value="WNK_Ser-Thr_kinase"/>
</dbReference>
<dbReference type="Proteomes" id="UP000828236">
    <property type="component" value="Unassembled WGS sequence"/>
</dbReference>
<dbReference type="FunFam" id="3.30.200.20:FF:000098">
    <property type="entry name" value="Nuclear receptor-binding protein 1"/>
    <property type="match status" value="1"/>
</dbReference>
<dbReference type="GO" id="GO:0005524">
    <property type="term" value="F:ATP binding"/>
    <property type="evidence" value="ECO:0007669"/>
    <property type="project" value="InterPro"/>
</dbReference>
<protein>
    <submittedName>
        <fullName evidence="7 8">Nuclear receptor-binding protein</fullName>
    </submittedName>
    <submittedName>
        <fullName evidence="6">Nuclear receptor-binding protein-like protein</fullName>
    </submittedName>
</protein>
<gene>
    <name evidence="8" type="primary">NRBP1_1</name>
    <name evidence="8" type="ORF">DERF_007622</name>
    <name evidence="6" type="ORF">HUG17_1987</name>
</gene>
<reference evidence="6" key="2">
    <citation type="submission" date="2020-06" db="EMBL/GenBank/DDBJ databases">
        <authorList>
            <person name="Ji K."/>
            <person name="Li J."/>
        </authorList>
    </citation>
    <scope>NUCLEOTIDE SEQUENCE</scope>
    <source>
        <strain evidence="6">JKM2019</strain>
        <tissue evidence="6">Whole body</tissue>
    </source>
</reference>
<dbReference type="SUPFAM" id="SSF56112">
    <property type="entry name" value="Protein kinase-like (PK-like)"/>
    <property type="match status" value="1"/>
</dbReference>
<keyword evidence="2" id="KW-0963">Cytoplasm</keyword>
<reference evidence="8" key="1">
    <citation type="submission" date="2013-05" db="EMBL/GenBank/DDBJ databases">
        <authorList>
            <person name="Yim A.K.Y."/>
            <person name="Chan T.F."/>
            <person name="Ji K.M."/>
            <person name="Liu X.Y."/>
            <person name="Zhou J.W."/>
            <person name="Li R.Q."/>
            <person name="Yang K.Y."/>
            <person name="Li J."/>
            <person name="Li M."/>
            <person name="Law P.T.W."/>
            <person name="Wu Y.L."/>
            <person name="Cai Z.L."/>
            <person name="Qin H."/>
            <person name="Bao Y."/>
            <person name="Leung R.K.K."/>
            <person name="Ng P.K.S."/>
            <person name="Zou J."/>
            <person name="Zhong X.J."/>
            <person name="Ran P.X."/>
            <person name="Zhong N.S."/>
            <person name="Liu Z.G."/>
            <person name="Tsui S.K.W."/>
        </authorList>
    </citation>
    <scope>NUCLEOTIDE SEQUENCE</scope>
    <source>
        <strain evidence="8">Derf</strain>
        <tissue evidence="8">Whole organism</tissue>
    </source>
</reference>
<keyword evidence="8" id="KW-0675">Receptor</keyword>
<evidence type="ECO:0000256" key="1">
    <source>
        <dbReference type="ARBA" id="ARBA00004496"/>
    </source>
</evidence>